<dbReference type="InterPro" id="IPR007456">
    <property type="entry name" value="Smg"/>
</dbReference>
<evidence type="ECO:0000313" key="3">
    <source>
        <dbReference type="Proteomes" id="UP000037848"/>
    </source>
</evidence>
<accession>A0A0N0LV05</accession>
<dbReference type="PANTHER" id="PTHR38692:SF1">
    <property type="entry name" value="PROTEIN SMG"/>
    <property type="match status" value="1"/>
</dbReference>
<dbReference type="RefSeq" id="WP_054206560.1">
    <property type="nucleotide sequence ID" value="NZ_LHPH01000029.1"/>
</dbReference>
<reference evidence="2 3" key="1">
    <citation type="submission" date="2015-08" db="EMBL/GenBank/DDBJ databases">
        <title>Draft Genome Sequence of Pseudoalteromonas porphyrae UCD-SED14.</title>
        <authorList>
            <person name="Coil D.A."/>
            <person name="Jospin G."/>
            <person name="Lee R.D."/>
            <person name="Eisen J.A."/>
        </authorList>
    </citation>
    <scope>NUCLEOTIDE SEQUENCE [LARGE SCALE GENOMIC DNA]</scope>
    <source>
        <strain evidence="2 3">UCD-SED14</strain>
    </source>
</reference>
<dbReference type="NCBIfam" id="NF002897">
    <property type="entry name" value="PRK03430.1"/>
    <property type="match status" value="1"/>
</dbReference>
<keyword evidence="3" id="KW-1185">Reference proteome</keyword>
<dbReference type="Pfam" id="PF04361">
    <property type="entry name" value="DUF494"/>
    <property type="match status" value="1"/>
</dbReference>
<dbReference type="HAMAP" id="MF_00598">
    <property type="entry name" value="Smg"/>
    <property type="match status" value="1"/>
</dbReference>
<dbReference type="PANTHER" id="PTHR38692">
    <property type="entry name" value="PROTEIN SMG"/>
    <property type="match status" value="1"/>
</dbReference>
<proteinExistence type="inferred from homology"/>
<gene>
    <name evidence="1" type="primary">smg</name>
    <name evidence="2" type="ORF">ADS77_18825</name>
</gene>
<protein>
    <recommendedName>
        <fullName evidence="1">Protein Smg homolog</fullName>
    </recommendedName>
</protein>
<evidence type="ECO:0000256" key="1">
    <source>
        <dbReference type="HAMAP-Rule" id="MF_00598"/>
    </source>
</evidence>
<evidence type="ECO:0000313" key="2">
    <source>
        <dbReference type="EMBL" id="KPH56989.1"/>
    </source>
</evidence>
<dbReference type="EMBL" id="LHPH01000029">
    <property type="protein sequence ID" value="KPH56989.1"/>
    <property type="molecule type" value="Genomic_DNA"/>
</dbReference>
<dbReference type="PATRIC" id="fig|187330.3.peg.2421"/>
<sequence>MFDILMYLFENYIHSEAEIYAEHNELTDELLRAGFNKPEIYKALNWLEQLAELQHSDEIPYLNAYPQHAVRIFTESECEMLCVECRGFLMFIEQIGVINSAVREMVVDRLRALDKPFITIDDLKWVILMVLFNVPGSEFAYSQMEKIIFNEPAEVLH</sequence>
<dbReference type="AlphaFoldDB" id="A0A0N0LV05"/>
<dbReference type="STRING" id="187330.AMS58_18855"/>
<dbReference type="Proteomes" id="UP000037848">
    <property type="component" value="Unassembled WGS sequence"/>
</dbReference>
<organism evidence="2 3">
    <name type="scientific">Pseudoalteromonas porphyrae</name>
    <dbReference type="NCBI Taxonomy" id="187330"/>
    <lineage>
        <taxon>Bacteria</taxon>
        <taxon>Pseudomonadati</taxon>
        <taxon>Pseudomonadota</taxon>
        <taxon>Gammaproteobacteria</taxon>
        <taxon>Alteromonadales</taxon>
        <taxon>Pseudoalteromonadaceae</taxon>
        <taxon>Pseudoalteromonas</taxon>
    </lineage>
</organism>
<dbReference type="OrthoDB" id="9788984at2"/>
<comment type="similarity">
    <text evidence="1">Belongs to the Smg family.</text>
</comment>
<comment type="caution">
    <text evidence="2">The sequence shown here is derived from an EMBL/GenBank/DDBJ whole genome shotgun (WGS) entry which is preliminary data.</text>
</comment>
<name>A0A0N0LV05_9GAMM</name>